<dbReference type="RefSeq" id="WP_393176771.1">
    <property type="nucleotide sequence ID" value="NZ_JBICRM010000055.1"/>
</dbReference>
<dbReference type="EMBL" id="JBICRM010000055">
    <property type="protein sequence ID" value="MFG1710722.1"/>
    <property type="molecule type" value="Genomic_DNA"/>
</dbReference>
<sequence>MRPGKLPELPAAVLILRDGPVSLAKLAHRFCARSGVMDVPGLTAVMYEPGTETSVTAVAALLPHAGGYRPVLLLEAGVAVAADAGGGERVDAVTNWLLQHGLHLVADAGDQVQAAPGWVVHLSGGTGLRVSGPGGELYDGDLQADPAWQRAVTTQGRCLLLVGTGLGLDQAPHSLQETLDRVDAVARQGRLVGAVVTVEIR</sequence>
<reference evidence="1 2" key="1">
    <citation type="submission" date="2024-10" db="EMBL/GenBank/DDBJ databases">
        <authorList>
            <person name="Topkara A.R."/>
            <person name="Saygin H."/>
        </authorList>
    </citation>
    <scope>NUCLEOTIDE SEQUENCE [LARGE SCALE GENOMIC DNA]</scope>
    <source>
        <strain evidence="1 2">M3C6</strain>
    </source>
</reference>
<proteinExistence type="predicted"/>
<organism evidence="1 2">
    <name type="scientific">Nonomuraea marmarensis</name>
    <dbReference type="NCBI Taxonomy" id="3351344"/>
    <lineage>
        <taxon>Bacteria</taxon>
        <taxon>Bacillati</taxon>
        <taxon>Actinomycetota</taxon>
        <taxon>Actinomycetes</taxon>
        <taxon>Streptosporangiales</taxon>
        <taxon>Streptosporangiaceae</taxon>
        <taxon>Nonomuraea</taxon>
    </lineage>
</organism>
<name>A0ABW7AWX6_9ACTN</name>
<gene>
    <name evidence="1" type="ORF">ACFLIM_46925</name>
</gene>
<evidence type="ECO:0000313" key="1">
    <source>
        <dbReference type="EMBL" id="MFG1710722.1"/>
    </source>
</evidence>
<accession>A0ABW7AWX6</accession>
<protein>
    <submittedName>
        <fullName evidence="1">Uncharacterized protein</fullName>
    </submittedName>
</protein>
<comment type="caution">
    <text evidence="1">The sequence shown here is derived from an EMBL/GenBank/DDBJ whole genome shotgun (WGS) entry which is preliminary data.</text>
</comment>
<dbReference type="Proteomes" id="UP001603978">
    <property type="component" value="Unassembled WGS sequence"/>
</dbReference>
<keyword evidence="2" id="KW-1185">Reference proteome</keyword>
<evidence type="ECO:0000313" key="2">
    <source>
        <dbReference type="Proteomes" id="UP001603978"/>
    </source>
</evidence>